<evidence type="ECO:0000256" key="1">
    <source>
        <dbReference type="PIRSR" id="PIRSR600760-2"/>
    </source>
</evidence>
<gene>
    <name evidence="3" type="ORF">BN11_3590002</name>
</gene>
<organism evidence="3 4">
    <name type="scientific">Nostocoides australiense Ben110</name>
    <dbReference type="NCBI Taxonomy" id="1193182"/>
    <lineage>
        <taxon>Bacteria</taxon>
        <taxon>Bacillati</taxon>
        <taxon>Actinomycetota</taxon>
        <taxon>Actinomycetes</taxon>
        <taxon>Micrococcales</taxon>
        <taxon>Intrasporangiaceae</taxon>
        <taxon>Nostocoides</taxon>
    </lineage>
</organism>
<keyword evidence="1" id="KW-0460">Magnesium</keyword>
<sequence length="139" mass="13952">MAARGGSGGGSTRSRSTLPGRPIPRPPSSRRGSRMTRTRGLGRGGGGARGGGGGRDIRRGGSAALDLCHVADATLDGYYEHGLNPWDFGAGWLIVEEAGGAVAGPSGQAPDRPMTIAAGAGFGALSELVRRALEAADRG</sequence>
<dbReference type="PANTHER" id="PTHR20854:SF4">
    <property type="entry name" value="INOSITOL-1-MONOPHOSPHATASE-RELATED"/>
    <property type="match status" value="1"/>
</dbReference>
<feature type="compositionally biased region" description="Gly residues" evidence="2">
    <location>
        <begin position="1"/>
        <end position="11"/>
    </location>
</feature>
<dbReference type="STRING" id="1193182.BN11_3590002"/>
<dbReference type="SUPFAM" id="SSF56655">
    <property type="entry name" value="Carbohydrate phosphatase"/>
    <property type="match status" value="1"/>
</dbReference>
<feature type="region of interest" description="Disordered" evidence="2">
    <location>
        <begin position="1"/>
        <end position="59"/>
    </location>
</feature>
<keyword evidence="4" id="KW-1185">Reference proteome</keyword>
<keyword evidence="1" id="KW-0479">Metal-binding</keyword>
<name>W6JZ65_9MICO</name>
<dbReference type="GO" id="GO:0006020">
    <property type="term" value="P:inositol metabolic process"/>
    <property type="evidence" value="ECO:0007669"/>
    <property type="project" value="TreeGrafter"/>
</dbReference>
<evidence type="ECO:0000256" key="2">
    <source>
        <dbReference type="SAM" id="MobiDB-lite"/>
    </source>
</evidence>
<protein>
    <recommendedName>
        <fullName evidence="5">Inositol-phosphate phosphatase</fullName>
    </recommendedName>
</protein>
<comment type="cofactor">
    <cofactor evidence="1">
        <name>Mg(2+)</name>
        <dbReference type="ChEBI" id="CHEBI:18420"/>
    </cofactor>
</comment>
<feature type="compositionally biased region" description="Gly residues" evidence="2">
    <location>
        <begin position="41"/>
        <end position="54"/>
    </location>
</feature>
<dbReference type="Proteomes" id="UP000035763">
    <property type="component" value="Unassembled WGS sequence"/>
</dbReference>
<dbReference type="AlphaFoldDB" id="W6JZ65"/>
<dbReference type="GO" id="GO:0008934">
    <property type="term" value="F:inositol monophosphate 1-phosphatase activity"/>
    <property type="evidence" value="ECO:0007669"/>
    <property type="project" value="TreeGrafter"/>
</dbReference>
<dbReference type="GO" id="GO:0007165">
    <property type="term" value="P:signal transduction"/>
    <property type="evidence" value="ECO:0007669"/>
    <property type="project" value="TreeGrafter"/>
</dbReference>
<dbReference type="PRINTS" id="PR00377">
    <property type="entry name" value="IMPHPHTASES"/>
</dbReference>
<dbReference type="Gene3D" id="3.40.190.80">
    <property type="match status" value="1"/>
</dbReference>
<accession>W6JZ65</accession>
<comment type="caution">
    <text evidence="3">The sequence shown here is derived from an EMBL/GenBank/DDBJ whole genome shotgun (WGS) entry which is preliminary data.</text>
</comment>
<proteinExistence type="predicted"/>
<dbReference type="PANTHER" id="PTHR20854">
    <property type="entry name" value="INOSITOL MONOPHOSPHATASE"/>
    <property type="match status" value="1"/>
</dbReference>
<dbReference type="InterPro" id="IPR000760">
    <property type="entry name" value="Inositol_monophosphatase-like"/>
</dbReference>
<evidence type="ECO:0000313" key="4">
    <source>
        <dbReference type="Proteomes" id="UP000035763"/>
    </source>
</evidence>
<evidence type="ECO:0000313" key="3">
    <source>
        <dbReference type="EMBL" id="CCH73970.1"/>
    </source>
</evidence>
<feature type="binding site" evidence="1">
    <location>
        <position position="87"/>
    </location>
    <ligand>
        <name>Mg(2+)</name>
        <dbReference type="ChEBI" id="CHEBI:18420"/>
        <label>1</label>
        <note>catalytic</note>
    </ligand>
</feature>
<dbReference type="GO" id="GO:0046872">
    <property type="term" value="F:metal ion binding"/>
    <property type="evidence" value="ECO:0007669"/>
    <property type="project" value="UniProtKB-KW"/>
</dbReference>
<dbReference type="EMBL" id="CAJA01000289">
    <property type="protein sequence ID" value="CCH73970.1"/>
    <property type="molecule type" value="Genomic_DNA"/>
</dbReference>
<dbReference type="Pfam" id="PF00459">
    <property type="entry name" value="Inositol_P"/>
    <property type="match status" value="1"/>
</dbReference>
<evidence type="ECO:0008006" key="5">
    <source>
        <dbReference type="Google" id="ProtNLM"/>
    </source>
</evidence>
<reference evidence="3 4" key="1">
    <citation type="journal article" date="2013" name="ISME J.">
        <title>A metabolic model for members of the genus Tetrasphaera involved in enhanced biological phosphorus removal.</title>
        <authorList>
            <person name="Kristiansen R."/>
            <person name="Nguyen H.T.T."/>
            <person name="Saunders A.M."/>
            <person name="Nielsen J.L."/>
            <person name="Wimmer R."/>
            <person name="Le V.Q."/>
            <person name="McIlroy S.J."/>
            <person name="Petrovski S."/>
            <person name="Seviour R.J."/>
            <person name="Calteau A."/>
            <person name="Nielsen K.L."/>
            <person name="Nielsen P.H."/>
        </authorList>
    </citation>
    <scope>NUCLEOTIDE SEQUENCE [LARGE SCALE GENOMIC DNA]</scope>
    <source>
        <strain evidence="3 4">Ben110</strain>
    </source>
</reference>